<keyword evidence="1" id="KW-0812">Transmembrane</keyword>
<organism evidence="2 3">
    <name type="scientific">Hydnum rufescens UP504</name>
    <dbReference type="NCBI Taxonomy" id="1448309"/>
    <lineage>
        <taxon>Eukaryota</taxon>
        <taxon>Fungi</taxon>
        <taxon>Dikarya</taxon>
        <taxon>Basidiomycota</taxon>
        <taxon>Agaricomycotina</taxon>
        <taxon>Agaricomycetes</taxon>
        <taxon>Cantharellales</taxon>
        <taxon>Hydnaceae</taxon>
        <taxon>Hydnum</taxon>
    </lineage>
</organism>
<keyword evidence="3" id="KW-1185">Reference proteome</keyword>
<evidence type="ECO:0000313" key="3">
    <source>
        <dbReference type="Proteomes" id="UP000886523"/>
    </source>
</evidence>
<keyword evidence="1" id="KW-1133">Transmembrane helix</keyword>
<keyword evidence="1" id="KW-0472">Membrane</keyword>
<evidence type="ECO:0000313" key="2">
    <source>
        <dbReference type="EMBL" id="KAF9504427.1"/>
    </source>
</evidence>
<comment type="caution">
    <text evidence="2">The sequence shown here is derived from an EMBL/GenBank/DDBJ whole genome shotgun (WGS) entry which is preliminary data.</text>
</comment>
<reference evidence="2" key="1">
    <citation type="journal article" date="2020" name="Nat. Commun.">
        <title>Large-scale genome sequencing of mycorrhizal fungi provides insights into the early evolution of symbiotic traits.</title>
        <authorList>
            <person name="Miyauchi S."/>
            <person name="Kiss E."/>
            <person name="Kuo A."/>
            <person name="Drula E."/>
            <person name="Kohler A."/>
            <person name="Sanchez-Garcia M."/>
            <person name="Morin E."/>
            <person name="Andreopoulos B."/>
            <person name="Barry K.W."/>
            <person name="Bonito G."/>
            <person name="Buee M."/>
            <person name="Carver A."/>
            <person name="Chen C."/>
            <person name="Cichocki N."/>
            <person name="Clum A."/>
            <person name="Culley D."/>
            <person name="Crous P.W."/>
            <person name="Fauchery L."/>
            <person name="Girlanda M."/>
            <person name="Hayes R.D."/>
            <person name="Keri Z."/>
            <person name="LaButti K."/>
            <person name="Lipzen A."/>
            <person name="Lombard V."/>
            <person name="Magnuson J."/>
            <person name="Maillard F."/>
            <person name="Murat C."/>
            <person name="Nolan M."/>
            <person name="Ohm R.A."/>
            <person name="Pangilinan J."/>
            <person name="Pereira M.F."/>
            <person name="Perotto S."/>
            <person name="Peter M."/>
            <person name="Pfister S."/>
            <person name="Riley R."/>
            <person name="Sitrit Y."/>
            <person name="Stielow J.B."/>
            <person name="Szollosi G."/>
            <person name="Zifcakova L."/>
            <person name="Stursova M."/>
            <person name="Spatafora J.W."/>
            <person name="Tedersoo L."/>
            <person name="Vaario L.M."/>
            <person name="Yamada A."/>
            <person name="Yan M."/>
            <person name="Wang P."/>
            <person name="Xu J."/>
            <person name="Bruns T."/>
            <person name="Baldrian P."/>
            <person name="Vilgalys R."/>
            <person name="Dunand C."/>
            <person name="Henrissat B."/>
            <person name="Grigoriev I.V."/>
            <person name="Hibbett D."/>
            <person name="Nagy L.G."/>
            <person name="Martin F.M."/>
        </authorList>
    </citation>
    <scope>NUCLEOTIDE SEQUENCE</scope>
    <source>
        <strain evidence="2">UP504</strain>
    </source>
</reference>
<accession>A0A9P6DIJ8</accession>
<proteinExistence type="predicted"/>
<feature type="transmembrane region" description="Helical" evidence="1">
    <location>
        <begin position="52"/>
        <end position="77"/>
    </location>
</feature>
<dbReference type="EMBL" id="MU129228">
    <property type="protein sequence ID" value="KAF9504427.1"/>
    <property type="molecule type" value="Genomic_DNA"/>
</dbReference>
<dbReference type="AlphaFoldDB" id="A0A9P6DIJ8"/>
<evidence type="ECO:0000256" key="1">
    <source>
        <dbReference type="SAM" id="Phobius"/>
    </source>
</evidence>
<gene>
    <name evidence="2" type="ORF">BS47DRAFT_685847</name>
</gene>
<sequence length="119" mass="13888">MTEEHHVYYMHISTVFLSAVLCQKFVVLPRFDLSDKLCGVRKRKKIPLLPKLVFYMIFSPFLSGLVAVIPCTLSIVLHDTNLPSLGPLFRVFQRLDHWHGVHQRVRFTIVLPNRSMQRT</sequence>
<name>A0A9P6DIJ8_9AGAM</name>
<protein>
    <submittedName>
        <fullName evidence="2">Uncharacterized protein</fullName>
    </submittedName>
</protein>
<dbReference type="Proteomes" id="UP000886523">
    <property type="component" value="Unassembled WGS sequence"/>
</dbReference>
<feature type="transmembrane region" description="Helical" evidence="1">
    <location>
        <begin position="6"/>
        <end position="31"/>
    </location>
</feature>